<reference evidence="11" key="1">
    <citation type="journal article" date="2021" name="PeerJ">
        <title>Extensive microbial diversity within the chicken gut microbiome revealed by metagenomics and culture.</title>
        <authorList>
            <person name="Gilroy R."/>
            <person name="Ravi A."/>
            <person name="Getino M."/>
            <person name="Pursley I."/>
            <person name="Horton D.L."/>
            <person name="Alikhan N.F."/>
            <person name="Baker D."/>
            <person name="Gharbi K."/>
            <person name="Hall N."/>
            <person name="Watson M."/>
            <person name="Adriaenssens E.M."/>
            <person name="Foster-Nyarko E."/>
            <person name="Jarju S."/>
            <person name="Secka A."/>
            <person name="Antonio M."/>
            <person name="Oren A."/>
            <person name="Chaudhuri R.R."/>
            <person name="La Ragione R."/>
            <person name="Hildebrand F."/>
            <person name="Pallen M.J."/>
        </authorList>
    </citation>
    <scope>NUCLEOTIDE SEQUENCE</scope>
    <source>
        <strain evidence="11">ChiSjej1B19-8411</strain>
    </source>
</reference>
<dbReference type="Pfam" id="PF00512">
    <property type="entry name" value="HisKA"/>
    <property type="match status" value="1"/>
</dbReference>
<keyword evidence="7" id="KW-0902">Two-component regulatory system</keyword>
<dbReference type="PANTHER" id="PTHR45453:SF1">
    <property type="entry name" value="PHOSPHATE REGULON SENSOR PROTEIN PHOR"/>
    <property type="match status" value="1"/>
</dbReference>
<feature type="transmembrane region" description="Helical" evidence="9">
    <location>
        <begin position="26"/>
        <end position="47"/>
    </location>
</feature>
<dbReference type="SUPFAM" id="SSF55874">
    <property type="entry name" value="ATPase domain of HSP90 chaperone/DNA topoisomerase II/histidine kinase"/>
    <property type="match status" value="1"/>
</dbReference>
<dbReference type="AlphaFoldDB" id="A0A9D1WHS9"/>
<evidence type="ECO:0000256" key="5">
    <source>
        <dbReference type="ARBA" id="ARBA00022679"/>
    </source>
</evidence>
<dbReference type="GO" id="GO:0000155">
    <property type="term" value="F:phosphorelay sensor kinase activity"/>
    <property type="evidence" value="ECO:0007669"/>
    <property type="project" value="InterPro"/>
</dbReference>
<dbReference type="InterPro" id="IPR003594">
    <property type="entry name" value="HATPase_dom"/>
</dbReference>
<dbReference type="GO" id="GO:0005886">
    <property type="term" value="C:plasma membrane"/>
    <property type="evidence" value="ECO:0007669"/>
    <property type="project" value="TreeGrafter"/>
</dbReference>
<keyword evidence="6 11" id="KW-0418">Kinase</keyword>
<dbReference type="SMART" id="SM00387">
    <property type="entry name" value="HATPase_c"/>
    <property type="match status" value="1"/>
</dbReference>
<dbReference type="Gene3D" id="3.30.565.10">
    <property type="entry name" value="Histidine kinase-like ATPase, C-terminal domain"/>
    <property type="match status" value="1"/>
</dbReference>
<organism evidence="11 12">
    <name type="scientific">Candidatus Blautia gallistercoris</name>
    <dbReference type="NCBI Taxonomy" id="2838490"/>
    <lineage>
        <taxon>Bacteria</taxon>
        <taxon>Bacillati</taxon>
        <taxon>Bacillota</taxon>
        <taxon>Clostridia</taxon>
        <taxon>Lachnospirales</taxon>
        <taxon>Lachnospiraceae</taxon>
        <taxon>Blautia</taxon>
    </lineage>
</organism>
<keyword evidence="8" id="KW-0175">Coiled coil</keyword>
<proteinExistence type="predicted"/>
<accession>A0A9D1WHS9</accession>
<dbReference type="PRINTS" id="PR00344">
    <property type="entry name" value="BCTRLSENSOR"/>
</dbReference>
<gene>
    <name evidence="11" type="ORF">IAA45_05120</name>
</gene>
<reference evidence="11" key="2">
    <citation type="submission" date="2021-04" db="EMBL/GenBank/DDBJ databases">
        <authorList>
            <person name="Gilroy R."/>
        </authorList>
    </citation>
    <scope>NUCLEOTIDE SEQUENCE</scope>
    <source>
        <strain evidence="11">ChiSjej1B19-8411</strain>
    </source>
</reference>
<dbReference type="CDD" id="cd00082">
    <property type="entry name" value="HisKA"/>
    <property type="match status" value="1"/>
</dbReference>
<dbReference type="EC" id="2.7.13.3" evidence="3"/>
<evidence type="ECO:0000256" key="4">
    <source>
        <dbReference type="ARBA" id="ARBA00022553"/>
    </source>
</evidence>
<dbReference type="PROSITE" id="PS50109">
    <property type="entry name" value="HIS_KIN"/>
    <property type="match status" value="1"/>
</dbReference>
<feature type="coiled-coil region" evidence="8">
    <location>
        <begin position="106"/>
        <end position="133"/>
    </location>
</feature>
<keyword evidence="9" id="KW-0812">Transmembrane</keyword>
<keyword evidence="9" id="KW-1133">Transmembrane helix</keyword>
<keyword evidence="9" id="KW-0472">Membrane</keyword>
<keyword evidence="5" id="KW-0808">Transferase</keyword>
<evidence type="ECO:0000256" key="8">
    <source>
        <dbReference type="SAM" id="Coils"/>
    </source>
</evidence>
<dbReference type="InterPro" id="IPR005467">
    <property type="entry name" value="His_kinase_dom"/>
</dbReference>
<dbReference type="SUPFAM" id="SSF47384">
    <property type="entry name" value="Homodimeric domain of signal transducing histidine kinase"/>
    <property type="match status" value="1"/>
</dbReference>
<dbReference type="GO" id="GO:0004721">
    <property type="term" value="F:phosphoprotein phosphatase activity"/>
    <property type="evidence" value="ECO:0007669"/>
    <property type="project" value="TreeGrafter"/>
</dbReference>
<sequence>MGRRDIDSMKKAPAGRAEQVRRMEGIWIGTELALLALFLFLCAVWKGSPVIPGLLYGAAALGITAWIHSRITKLTDEVLQRIDDTILDLINGQPGIRFDFTEDDLLGKFQNQIEKLYEILNSHKEQEKKLRESLSGLVADLVHQINTPLTNIAMYTTFLNDEEMDRETRNLFLQRIQGQVEKLKWFGEGFDKVARLETDIIHLSPVEQELFPILLGAIDQAAPRAREQGMEISLEGDAKLRAWCDRKWTEEAVFNLLDNAVKYAARPGTIKVRAAAFDLYLKIEVEDISAPIEPGEYNRIFQRFYRGKTAAMVQEGVGLGLFLTRQIITGQKGYMEVSRGKQGGNVFSVFLLKGKETAKCSP</sequence>
<dbReference type="InterPro" id="IPR036097">
    <property type="entry name" value="HisK_dim/P_sf"/>
</dbReference>
<evidence type="ECO:0000256" key="6">
    <source>
        <dbReference type="ARBA" id="ARBA00022777"/>
    </source>
</evidence>
<dbReference type="GO" id="GO:0016036">
    <property type="term" value="P:cellular response to phosphate starvation"/>
    <property type="evidence" value="ECO:0007669"/>
    <property type="project" value="TreeGrafter"/>
</dbReference>
<dbReference type="EMBL" id="DXEX01000116">
    <property type="protein sequence ID" value="HIX59082.1"/>
    <property type="molecule type" value="Genomic_DNA"/>
</dbReference>
<protein>
    <recommendedName>
        <fullName evidence="3">histidine kinase</fullName>
        <ecNumber evidence="3">2.7.13.3</ecNumber>
    </recommendedName>
</protein>
<dbReference type="Proteomes" id="UP000886817">
    <property type="component" value="Unassembled WGS sequence"/>
</dbReference>
<dbReference type="InterPro" id="IPR003661">
    <property type="entry name" value="HisK_dim/P_dom"/>
</dbReference>
<dbReference type="InterPro" id="IPR004358">
    <property type="entry name" value="Sig_transdc_His_kin-like_C"/>
</dbReference>
<feature type="domain" description="Histidine kinase" evidence="10">
    <location>
        <begin position="140"/>
        <end position="355"/>
    </location>
</feature>
<evidence type="ECO:0000256" key="2">
    <source>
        <dbReference type="ARBA" id="ARBA00004370"/>
    </source>
</evidence>
<evidence type="ECO:0000313" key="12">
    <source>
        <dbReference type="Proteomes" id="UP000886817"/>
    </source>
</evidence>
<dbReference type="SMART" id="SM00388">
    <property type="entry name" value="HisKA"/>
    <property type="match status" value="1"/>
</dbReference>
<comment type="caution">
    <text evidence="11">The sequence shown here is derived from an EMBL/GenBank/DDBJ whole genome shotgun (WGS) entry which is preliminary data.</text>
</comment>
<evidence type="ECO:0000313" key="11">
    <source>
        <dbReference type="EMBL" id="HIX59082.1"/>
    </source>
</evidence>
<evidence type="ECO:0000256" key="3">
    <source>
        <dbReference type="ARBA" id="ARBA00012438"/>
    </source>
</evidence>
<keyword evidence="4" id="KW-0597">Phosphoprotein</keyword>
<dbReference type="CDD" id="cd00075">
    <property type="entry name" value="HATPase"/>
    <property type="match status" value="1"/>
</dbReference>
<comment type="catalytic activity">
    <reaction evidence="1">
        <text>ATP + protein L-histidine = ADP + protein N-phospho-L-histidine.</text>
        <dbReference type="EC" id="2.7.13.3"/>
    </reaction>
</comment>
<dbReference type="InterPro" id="IPR050351">
    <property type="entry name" value="BphY/WalK/GraS-like"/>
</dbReference>
<dbReference type="Pfam" id="PF02518">
    <property type="entry name" value="HATPase_c"/>
    <property type="match status" value="1"/>
</dbReference>
<evidence type="ECO:0000256" key="1">
    <source>
        <dbReference type="ARBA" id="ARBA00000085"/>
    </source>
</evidence>
<dbReference type="InterPro" id="IPR036890">
    <property type="entry name" value="HATPase_C_sf"/>
</dbReference>
<evidence type="ECO:0000256" key="9">
    <source>
        <dbReference type="SAM" id="Phobius"/>
    </source>
</evidence>
<evidence type="ECO:0000259" key="10">
    <source>
        <dbReference type="PROSITE" id="PS50109"/>
    </source>
</evidence>
<comment type="subcellular location">
    <subcellularLocation>
        <location evidence="2">Membrane</location>
    </subcellularLocation>
</comment>
<dbReference type="PANTHER" id="PTHR45453">
    <property type="entry name" value="PHOSPHATE REGULON SENSOR PROTEIN PHOR"/>
    <property type="match status" value="1"/>
</dbReference>
<evidence type="ECO:0000256" key="7">
    <source>
        <dbReference type="ARBA" id="ARBA00023012"/>
    </source>
</evidence>
<name>A0A9D1WHS9_9FIRM</name>
<dbReference type="Gene3D" id="1.10.287.130">
    <property type="match status" value="1"/>
</dbReference>